<feature type="compositionally biased region" description="Polar residues" evidence="1">
    <location>
        <begin position="25"/>
        <end position="34"/>
    </location>
</feature>
<dbReference type="AlphaFoldDB" id="A0A9N9C9J4"/>
<organism evidence="2 3">
    <name type="scientific">Ambispora gerdemannii</name>
    <dbReference type="NCBI Taxonomy" id="144530"/>
    <lineage>
        <taxon>Eukaryota</taxon>
        <taxon>Fungi</taxon>
        <taxon>Fungi incertae sedis</taxon>
        <taxon>Mucoromycota</taxon>
        <taxon>Glomeromycotina</taxon>
        <taxon>Glomeromycetes</taxon>
        <taxon>Archaeosporales</taxon>
        <taxon>Ambisporaceae</taxon>
        <taxon>Ambispora</taxon>
    </lineage>
</organism>
<name>A0A9N9C9J4_9GLOM</name>
<dbReference type="Proteomes" id="UP000789831">
    <property type="component" value="Unassembled WGS sequence"/>
</dbReference>
<evidence type="ECO:0000313" key="3">
    <source>
        <dbReference type="Proteomes" id="UP000789831"/>
    </source>
</evidence>
<comment type="caution">
    <text evidence="2">The sequence shown here is derived from an EMBL/GenBank/DDBJ whole genome shotgun (WGS) entry which is preliminary data.</text>
</comment>
<feature type="non-terminal residue" evidence="2">
    <location>
        <position position="1"/>
    </location>
</feature>
<accession>A0A9N9C9J4</accession>
<dbReference type="EMBL" id="CAJVPL010001994">
    <property type="protein sequence ID" value="CAG8595502.1"/>
    <property type="molecule type" value="Genomic_DNA"/>
</dbReference>
<evidence type="ECO:0000256" key="1">
    <source>
        <dbReference type="SAM" id="MobiDB-lite"/>
    </source>
</evidence>
<evidence type="ECO:0000313" key="2">
    <source>
        <dbReference type="EMBL" id="CAG8595502.1"/>
    </source>
</evidence>
<protein>
    <submittedName>
        <fullName evidence="2">1092_t:CDS:1</fullName>
    </submittedName>
</protein>
<feature type="region of interest" description="Disordered" evidence="1">
    <location>
        <begin position="25"/>
        <end position="44"/>
    </location>
</feature>
<keyword evidence="3" id="KW-1185">Reference proteome</keyword>
<reference evidence="2" key="1">
    <citation type="submission" date="2021-06" db="EMBL/GenBank/DDBJ databases">
        <authorList>
            <person name="Kallberg Y."/>
            <person name="Tangrot J."/>
            <person name="Rosling A."/>
        </authorList>
    </citation>
    <scope>NUCLEOTIDE SEQUENCE</scope>
    <source>
        <strain evidence="2">MT106</strain>
    </source>
</reference>
<proteinExistence type="predicted"/>
<gene>
    <name evidence="2" type="ORF">AGERDE_LOCUS8829</name>
</gene>
<sequence length="44" mass="4555">YSPSTGVRFKTSLRKIGTASAISDTNIPAATPNTMADGALKDND</sequence>